<comment type="caution">
    <text evidence="4">The sequence shown here is derived from an EMBL/GenBank/DDBJ whole genome shotgun (WGS) entry which is preliminary data.</text>
</comment>
<keyword evidence="1" id="KW-0175">Coiled coil</keyword>
<protein>
    <recommendedName>
        <fullName evidence="3">Cyanobacterial TRADD-N associated 2 transmembrane domain-containing protein</fullName>
    </recommendedName>
</protein>
<evidence type="ECO:0000259" key="3">
    <source>
        <dbReference type="Pfam" id="PF20712"/>
    </source>
</evidence>
<dbReference type="Proteomes" id="UP001384579">
    <property type="component" value="Unassembled WGS sequence"/>
</dbReference>
<proteinExistence type="predicted"/>
<accession>A0ABU8YMC9</accession>
<dbReference type="Pfam" id="PF20712">
    <property type="entry name" value="CyanoTRADDas_TM"/>
    <property type="match status" value="1"/>
</dbReference>
<feature type="domain" description="Cyanobacterial TRADD-N associated 2 transmembrane" evidence="3">
    <location>
        <begin position="2"/>
        <end position="65"/>
    </location>
</feature>
<evidence type="ECO:0000256" key="1">
    <source>
        <dbReference type="SAM" id="Coils"/>
    </source>
</evidence>
<dbReference type="EMBL" id="JBBLXS010000119">
    <property type="protein sequence ID" value="MEK0185436.1"/>
    <property type="molecule type" value="Genomic_DNA"/>
</dbReference>
<dbReference type="InterPro" id="IPR048567">
    <property type="entry name" value="CyanoTRADDas_TM"/>
</dbReference>
<name>A0ABU8YMC9_9CYAN</name>
<gene>
    <name evidence="4" type="ORF">WMG39_11355</name>
</gene>
<reference evidence="4 5" key="1">
    <citation type="journal article" date="2020" name="Harmful Algae">
        <title>Molecular and morphological characterization of a novel dihydroanatoxin-a producing Microcoleus species (cyanobacteria) from the Russian River, California, USA.</title>
        <authorList>
            <person name="Conklin K.Y."/>
            <person name="Stancheva R."/>
            <person name="Otten T.G."/>
            <person name="Fadness R."/>
            <person name="Boyer G.L."/>
            <person name="Read B."/>
            <person name="Zhang X."/>
            <person name="Sheath R.G."/>
        </authorList>
    </citation>
    <scope>NUCLEOTIDE SEQUENCE [LARGE SCALE GENOMIC DNA]</scope>
    <source>
        <strain evidence="4 5">PTRS2</strain>
    </source>
</reference>
<organism evidence="4 5">
    <name type="scientific">Microcoleus anatoxicus PTRS2</name>
    <dbReference type="NCBI Taxonomy" id="2705321"/>
    <lineage>
        <taxon>Bacteria</taxon>
        <taxon>Bacillati</taxon>
        <taxon>Cyanobacteriota</taxon>
        <taxon>Cyanophyceae</taxon>
        <taxon>Oscillatoriophycideae</taxon>
        <taxon>Oscillatoriales</taxon>
        <taxon>Microcoleaceae</taxon>
        <taxon>Microcoleus</taxon>
        <taxon>Microcoleus anatoxicus</taxon>
    </lineage>
</organism>
<evidence type="ECO:0000313" key="5">
    <source>
        <dbReference type="Proteomes" id="UP001384579"/>
    </source>
</evidence>
<sequence length="93" mass="10295">MRQVRQSYNLALTVIGTSAILAFVGVGLVYGNKVREGAITTAAGGVTTVATTRFANQKKKELQQMMELVEKRRAKELRKMIPRPQALPPVKLR</sequence>
<keyword evidence="2" id="KW-1133">Transmembrane helix</keyword>
<evidence type="ECO:0000256" key="2">
    <source>
        <dbReference type="SAM" id="Phobius"/>
    </source>
</evidence>
<dbReference type="RefSeq" id="WP_340523369.1">
    <property type="nucleotide sequence ID" value="NZ_JBBLXS010000119.1"/>
</dbReference>
<feature type="transmembrane region" description="Helical" evidence="2">
    <location>
        <begin position="7"/>
        <end position="31"/>
    </location>
</feature>
<keyword evidence="2" id="KW-0812">Transmembrane</keyword>
<feature type="coiled-coil region" evidence="1">
    <location>
        <begin position="52"/>
        <end position="79"/>
    </location>
</feature>
<evidence type="ECO:0000313" key="4">
    <source>
        <dbReference type="EMBL" id="MEK0185436.1"/>
    </source>
</evidence>
<keyword evidence="2" id="KW-0472">Membrane</keyword>
<keyword evidence="5" id="KW-1185">Reference proteome</keyword>
<feature type="transmembrane region" description="Helical" evidence="2">
    <location>
        <begin position="37"/>
        <end position="56"/>
    </location>
</feature>